<dbReference type="PANTHER" id="PTHR30135">
    <property type="entry name" value="UNCHARACTERIZED PROTEIN YVCK-RELATED"/>
    <property type="match status" value="1"/>
</dbReference>
<dbReference type="InterPro" id="IPR010119">
    <property type="entry name" value="Gluconeogen_factor"/>
</dbReference>
<dbReference type="GO" id="GO:0008360">
    <property type="term" value="P:regulation of cell shape"/>
    <property type="evidence" value="ECO:0007669"/>
    <property type="project" value="UniProtKB-UniRule"/>
</dbReference>
<dbReference type="OrthoDB" id="9783842at2"/>
<organism evidence="3 4">
    <name type="scientific">Parvimonas micra</name>
    <dbReference type="NCBI Taxonomy" id="33033"/>
    <lineage>
        <taxon>Bacteria</taxon>
        <taxon>Bacillati</taxon>
        <taxon>Bacillota</taxon>
        <taxon>Tissierellia</taxon>
        <taxon>Tissierellales</taxon>
        <taxon>Peptoniphilaceae</taxon>
        <taxon>Parvimonas</taxon>
    </lineage>
</organism>
<dbReference type="AlphaFoldDB" id="A0A0B4S0Y9"/>
<comment type="function">
    <text evidence="2">Required for morphogenesis under gluconeogenic growth conditions.</text>
</comment>
<dbReference type="GO" id="GO:0005737">
    <property type="term" value="C:cytoplasm"/>
    <property type="evidence" value="ECO:0007669"/>
    <property type="project" value="UniProtKB-SubCell"/>
</dbReference>
<dbReference type="KEGG" id="pmic:NW74_02625"/>
<comment type="subcellular location">
    <subcellularLocation>
        <location evidence="2">Cytoplasm</location>
    </subcellularLocation>
</comment>
<dbReference type="STRING" id="33033.NW74_02625"/>
<dbReference type="InterPro" id="IPR038136">
    <property type="entry name" value="CofD-like_dom_sf"/>
</dbReference>
<name>A0A0B4S0Y9_9FIRM</name>
<comment type="similarity">
    <text evidence="2">Belongs to the gluconeogenesis factor family.</text>
</comment>
<dbReference type="InterPro" id="IPR002882">
    <property type="entry name" value="CofD"/>
</dbReference>
<evidence type="ECO:0000313" key="3">
    <source>
        <dbReference type="EMBL" id="AIZ36306.1"/>
    </source>
</evidence>
<reference evidence="3 4" key="1">
    <citation type="submission" date="2014-10" db="EMBL/GenBank/DDBJ databases">
        <title>Complete genome sequence of Parvimonas micra KCOM 1535 (= ChDC B708).</title>
        <authorList>
            <person name="Kook J.-K."/>
            <person name="Park S.-N."/>
            <person name="Lim Y.K."/>
            <person name="Roh H."/>
        </authorList>
    </citation>
    <scope>NUCLEOTIDE SEQUENCE [LARGE SCALE GENOMIC DNA]</scope>
    <source>
        <strain evidence="4">KCOM 1535 / ChDC B708</strain>
    </source>
</reference>
<evidence type="ECO:0000313" key="4">
    <source>
        <dbReference type="Proteomes" id="UP000031386"/>
    </source>
</evidence>
<evidence type="ECO:0000256" key="1">
    <source>
        <dbReference type="ARBA" id="ARBA00022490"/>
    </source>
</evidence>
<dbReference type="Proteomes" id="UP000031386">
    <property type="component" value="Chromosome"/>
</dbReference>
<dbReference type="Pfam" id="PF01933">
    <property type="entry name" value="CofD"/>
    <property type="match status" value="1"/>
</dbReference>
<sequence>MVDDTRIVTIGGGTGSSTILKGLKKYFKDITAIVTVADDGGSSGMLRDDLGVIPPGDIRACLISLANTEKSMERLMKYRFKEGNLKGQSFGNLFLVAMADIYKDFILGIQETSNILAITGKVLPVTLDNIKLFAELENGEIIEGESNITALNLEDENSSRINRVFISPKYAKPLNEVVHEIYNSDVILIGPGSLYTSVIPNLLISEISEALTNTKAKICFILNVVNQSTETFDYKVTDHLNAIYKHCEGIKIDTIVVNNEIIPEDVDIKYKRKSASQLLLSDEEREYLKKLKIRVLEDSLISKSSGYSRHNEDKLARLILENF</sequence>
<keyword evidence="4" id="KW-1185">Reference proteome</keyword>
<evidence type="ECO:0000256" key="2">
    <source>
        <dbReference type="HAMAP-Rule" id="MF_00973"/>
    </source>
</evidence>
<dbReference type="CDD" id="cd07187">
    <property type="entry name" value="YvcK_like"/>
    <property type="match status" value="1"/>
</dbReference>
<dbReference type="GeneID" id="93384330"/>
<dbReference type="NCBIfam" id="TIGR01826">
    <property type="entry name" value="CofD_related"/>
    <property type="match status" value="1"/>
</dbReference>
<dbReference type="GO" id="GO:0043743">
    <property type="term" value="F:LPPG:FO 2-phospho-L-lactate transferase activity"/>
    <property type="evidence" value="ECO:0007669"/>
    <property type="project" value="InterPro"/>
</dbReference>
<keyword evidence="1 2" id="KW-0963">Cytoplasm</keyword>
<dbReference type="HAMAP" id="MF_00973">
    <property type="entry name" value="Gluconeogen_factor"/>
    <property type="match status" value="1"/>
</dbReference>
<dbReference type="RefSeq" id="WP_004833722.1">
    <property type="nucleotide sequence ID" value="NZ_CABKNC010000002.1"/>
</dbReference>
<dbReference type="SUPFAM" id="SSF142338">
    <property type="entry name" value="CofD-like"/>
    <property type="match status" value="1"/>
</dbReference>
<protein>
    <recommendedName>
        <fullName evidence="2">Putative gluconeogenesis factor</fullName>
    </recommendedName>
</protein>
<dbReference type="Gene3D" id="3.40.50.10680">
    <property type="entry name" value="CofD-like domains"/>
    <property type="match status" value="1"/>
</dbReference>
<dbReference type="PANTHER" id="PTHR30135:SF3">
    <property type="entry name" value="GLUCONEOGENESIS FACTOR-RELATED"/>
    <property type="match status" value="1"/>
</dbReference>
<dbReference type="EMBL" id="CP009761">
    <property type="protein sequence ID" value="AIZ36306.1"/>
    <property type="molecule type" value="Genomic_DNA"/>
</dbReference>
<accession>A0A0B4S0Y9</accession>
<gene>
    <name evidence="3" type="ORF">NW74_02625</name>
</gene>
<proteinExistence type="inferred from homology"/>